<reference evidence="2" key="2">
    <citation type="submission" date="2019-06" db="EMBL/GenBank/DDBJ databases">
        <title>Co-occurence of chitin degradation, pigmentation and bioactivity in marine Pseudoalteromonas.</title>
        <authorList>
            <person name="Sonnenschein E.C."/>
            <person name="Bech P.K."/>
        </authorList>
    </citation>
    <scope>NUCLEOTIDE SEQUENCE [LARGE SCALE GENOMIC DNA]</scope>
    <source>
        <strain evidence="2">S3790</strain>
    </source>
</reference>
<organism evidence="1 2">
    <name type="scientific">Pseudoalteromonas aurantia</name>
    <dbReference type="NCBI Taxonomy" id="43654"/>
    <lineage>
        <taxon>Bacteria</taxon>
        <taxon>Pseudomonadati</taxon>
        <taxon>Pseudomonadota</taxon>
        <taxon>Gammaproteobacteria</taxon>
        <taxon>Alteromonadales</taxon>
        <taxon>Pseudoalteromonadaceae</taxon>
        <taxon>Pseudoalteromonas</taxon>
    </lineage>
</organism>
<protein>
    <submittedName>
        <fullName evidence="1">Uncharacterized protein</fullName>
    </submittedName>
</protein>
<dbReference type="RefSeq" id="WP_138593786.1">
    <property type="nucleotide sequence ID" value="NZ_PNBX01000154.1"/>
</dbReference>
<dbReference type="AlphaFoldDB" id="A0A5S3UWQ3"/>
<dbReference type="EMBL" id="PNBX01000154">
    <property type="protein sequence ID" value="TMO61720.1"/>
    <property type="molecule type" value="Genomic_DNA"/>
</dbReference>
<proteinExistence type="predicted"/>
<evidence type="ECO:0000313" key="1">
    <source>
        <dbReference type="EMBL" id="TMO61720.1"/>
    </source>
</evidence>
<comment type="caution">
    <text evidence="1">The sequence shown here is derived from an EMBL/GenBank/DDBJ whole genome shotgun (WGS) entry which is preliminary data.</text>
</comment>
<name>A0A5S3UWQ3_9GAMM</name>
<reference evidence="1 2" key="1">
    <citation type="submission" date="2018-01" db="EMBL/GenBank/DDBJ databases">
        <authorList>
            <person name="Paulsen S."/>
            <person name="Gram L.K."/>
        </authorList>
    </citation>
    <scope>NUCLEOTIDE SEQUENCE [LARGE SCALE GENOMIC DNA]</scope>
    <source>
        <strain evidence="1 2">S3790</strain>
    </source>
</reference>
<accession>A0A5S3UWQ3</accession>
<evidence type="ECO:0000313" key="2">
    <source>
        <dbReference type="Proteomes" id="UP000307217"/>
    </source>
</evidence>
<dbReference type="Proteomes" id="UP000307217">
    <property type="component" value="Unassembled WGS sequence"/>
</dbReference>
<sequence length="598" mass="65291">MTLEKTLSNVALEAAKHADLANQLIEGVKDGIDTIEVVSQNHSVMDDWRTKTGKVAFKDLAGNTHQVDTLATIIADAEKINPNPHVMTKAQFDALRDIRKKQYAGSGFVEWGKHYTTTILDNVNEGLFSNNNSNLLWGRGSDNNVGISRTDYPMALINGVSHSIRAVNEIGSQTQNSIPFPPAPNGTKTYDSATGVVTEHASADEAFGMLAKDAALHVSDRLTGHSYVNGATSFHLVDNTSNDSGYIDIRLDLTVGVTYEISIVSDNPITSGAYQSRIRDASDGTNIASFSNENAAGTHTARFIAPTAGHSILLYSHDTTTNYSAFSIRPVTEQVITSRKDLVFLESWHEKIADKDVVYPLGNVQYGANSYDGIGLLNNLVAQGYSAFGEWDANTKGRGAKWSGLSEANRAKLLANPAHNIYYDPEAKAYIQVRYRIRVVEGFGDEWINLYPTDRYSNVTEWSRYGSSSSKRITFVQGNATSISTKVFLSKDHAGSFDTKSDKGIVEAETSNYSINSRVMGVPIALVQRTNQGAYHPSYNPMGCSTFISSGGDAPVHWYDEKLNEPSRTSDCFNVATGVYPFTRGVAYGDSNRAFLVN</sequence>
<gene>
    <name evidence="1" type="ORF">CWC19_20765</name>
</gene>
<dbReference type="OrthoDB" id="6277575at2"/>